<reference evidence="1 2" key="1">
    <citation type="submission" date="2014-04" db="EMBL/GenBank/DDBJ databases">
        <authorList>
            <consortium name="DOE Joint Genome Institute"/>
            <person name="Kuo A."/>
            <person name="Kohler A."/>
            <person name="Nagy L.G."/>
            <person name="Floudas D."/>
            <person name="Copeland A."/>
            <person name="Barry K.W."/>
            <person name="Cichocki N."/>
            <person name="Veneault-Fourrey C."/>
            <person name="LaButti K."/>
            <person name="Lindquist E.A."/>
            <person name="Lipzen A."/>
            <person name="Lundell T."/>
            <person name="Morin E."/>
            <person name="Murat C."/>
            <person name="Sun H."/>
            <person name="Tunlid A."/>
            <person name="Henrissat B."/>
            <person name="Grigoriev I.V."/>
            <person name="Hibbett D.S."/>
            <person name="Martin F."/>
            <person name="Nordberg H.P."/>
            <person name="Cantor M.N."/>
            <person name="Hua S.X."/>
        </authorList>
    </citation>
    <scope>NUCLEOTIDE SEQUENCE [LARGE SCALE GENOMIC DNA]</scope>
    <source>
        <strain evidence="1 2">LaAM-08-1</strain>
    </source>
</reference>
<dbReference type="Proteomes" id="UP000054477">
    <property type="component" value="Unassembled WGS sequence"/>
</dbReference>
<keyword evidence="2" id="KW-1185">Reference proteome</keyword>
<protein>
    <submittedName>
        <fullName evidence="1">Uncharacterized protein</fullName>
    </submittedName>
</protein>
<gene>
    <name evidence="1" type="ORF">K443DRAFT_106057</name>
</gene>
<name>A0A0C9WWZ3_9AGAR</name>
<dbReference type="EMBL" id="KN838700">
    <property type="protein sequence ID" value="KIJ97170.1"/>
    <property type="molecule type" value="Genomic_DNA"/>
</dbReference>
<evidence type="ECO:0000313" key="1">
    <source>
        <dbReference type="EMBL" id="KIJ97170.1"/>
    </source>
</evidence>
<organism evidence="1 2">
    <name type="scientific">Laccaria amethystina LaAM-08-1</name>
    <dbReference type="NCBI Taxonomy" id="1095629"/>
    <lineage>
        <taxon>Eukaryota</taxon>
        <taxon>Fungi</taxon>
        <taxon>Dikarya</taxon>
        <taxon>Basidiomycota</taxon>
        <taxon>Agaricomycotina</taxon>
        <taxon>Agaricomycetes</taxon>
        <taxon>Agaricomycetidae</taxon>
        <taxon>Agaricales</taxon>
        <taxon>Agaricineae</taxon>
        <taxon>Hydnangiaceae</taxon>
        <taxon>Laccaria</taxon>
    </lineage>
</organism>
<evidence type="ECO:0000313" key="2">
    <source>
        <dbReference type="Proteomes" id="UP000054477"/>
    </source>
</evidence>
<dbReference type="OrthoDB" id="3340343at2759"/>
<reference evidence="2" key="2">
    <citation type="submission" date="2015-01" db="EMBL/GenBank/DDBJ databases">
        <title>Evolutionary Origins and Diversification of the Mycorrhizal Mutualists.</title>
        <authorList>
            <consortium name="DOE Joint Genome Institute"/>
            <consortium name="Mycorrhizal Genomics Consortium"/>
            <person name="Kohler A."/>
            <person name="Kuo A."/>
            <person name="Nagy L.G."/>
            <person name="Floudas D."/>
            <person name="Copeland A."/>
            <person name="Barry K.W."/>
            <person name="Cichocki N."/>
            <person name="Veneault-Fourrey C."/>
            <person name="LaButti K."/>
            <person name="Lindquist E.A."/>
            <person name="Lipzen A."/>
            <person name="Lundell T."/>
            <person name="Morin E."/>
            <person name="Murat C."/>
            <person name="Riley R."/>
            <person name="Ohm R."/>
            <person name="Sun H."/>
            <person name="Tunlid A."/>
            <person name="Henrissat B."/>
            <person name="Grigoriev I.V."/>
            <person name="Hibbett D.S."/>
            <person name="Martin F."/>
        </authorList>
    </citation>
    <scope>NUCLEOTIDE SEQUENCE [LARGE SCALE GENOMIC DNA]</scope>
    <source>
        <strain evidence="2">LaAM-08-1</strain>
    </source>
</reference>
<proteinExistence type="predicted"/>
<sequence>MANENLHNFSKYDWVLDLAMTSHICTIQDAFIDYGLLNSESTLKLDGKSIRNIFQNVLHVPKAPNCLISIPHLAIGGGWVTSVTHFRVPMRISNSLN</sequence>
<dbReference type="HOGENOM" id="CLU_2347017_0_0_1"/>
<dbReference type="AlphaFoldDB" id="A0A0C9WWZ3"/>
<accession>A0A0C9WWZ3</accession>